<evidence type="ECO:0000259" key="1">
    <source>
        <dbReference type="Pfam" id="PF21956"/>
    </source>
</evidence>
<organism evidence="2 3">
    <name type="scientific">Candidatus Jacksonbacteria bacterium RIFCSPLOWO2_02_FULL_44_20</name>
    <dbReference type="NCBI Taxonomy" id="1798460"/>
    <lineage>
        <taxon>Bacteria</taxon>
        <taxon>Candidatus Jacksoniibacteriota</taxon>
    </lineage>
</organism>
<comment type="caution">
    <text evidence="2">The sequence shown here is derived from an EMBL/GenBank/DDBJ whole genome shotgun (WGS) entry which is preliminary data.</text>
</comment>
<protein>
    <recommendedName>
        <fullName evidence="1">DUF6922 domain-containing protein</fullName>
    </recommendedName>
</protein>
<sequence length="99" mass="11870">MTFIPQNLYRYFWDVNPQTLAKKHKKQIIARLLDYGDTEAIGWCKEQFSEKEITECLKTSRGLSKKSANFWAIIFDIPKNQVLCLQPSFREIHRKLWNY</sequence>
<dbReference type="EMBL" id="MHJU01000009">
    <property type="protein sequence ID" value="OGY73684.1"/>
    <property type="molecule type" value="Genomic_DNA"/>
</dbReference>
<dbReference type="AlphaFoldDB" id="A0A1G2A9Z8"/>
<evidence type="ECO:0000313" key="2">
    <source>
        <dbReference type="EMBL" id="OGY73684.1"/>
    </source>
</evidence>
<dbReference type="InterPro" id="IPR053830">
    <property type="entry name" value="DUF6922"/>
</dbReference>
<accession>A0A1G2A9Z8</accession>
<name>A0A1G2A9Z8_9BACT</name>
<evidence type="ECO:0000313" key="3">
    <source>
        <dbReference type="Proteomes" id="UP000178315"/>
    </source>
</evidence>
<feature type="domain" description="DUF6922" evidence="1">
    <location>
        <begin position="10"/>
        <end position="57"/>
    </location>
</feature>
<proteinExistence type="predicted"/>
<gene>
    <name evidence="2" type="ORF">A3H61_00425</name>
</gene>
<dbReference type="Proteomes" id="UP000178315">
    <property type="component" value="Unassembled WGS sequence"/>
</dbReference>
<dbReference type="Pfam" id="PF21956">
    <property type="entry name" value="DUF6922"/>
    <property type="match status" value="1"/>
</dbReference>
<reference evidence="2 3" key="1">
    <citation type="journal article" date="2016" name="Nat. Commun.">
        <title>Thousands of microbial genomes shed light on interconnected biogeochemical processes in an aquifer system.</title>
        <authorList>
            <person name="Anantharaman K."/>
            <person name="Brown C.T."/>
            <person name="Hug L.A."/>
            <person name="Sharon I."/>
            <person name="Castelle C.J."/>
            <person name="Probst A.J."/>
            <person name="Thomas B.C."/>
            <person name="Singh A."/>
            <person name="Wilkins M.J."/>
            <person name="Karaoz U."/>
            <person name="Brodie E.L."/>
            <person name="Williams K.H."/>
            <person name="Hubbard S.S."/>
            <person name="Banfield J.F."/>
        </authorList>
    </citation>
    <scope>NUCLEOTIDE SEQUENCE [LARGE SCALE GENOMIC DNA]</scope>
</reference>